<reference evidence="2 3" key="1">
    <citation type="submission" date="2024-06" db="EMBL/GenBank/DDBJ databases">
        <title>Complete genome of Phlyctema vagabunda strain 19-DSS-EL-015.</title>
        <authorList>
            <person name="Fiorenzani C."/>
        </authorList>
    </citation>
    <scope>NUCLEOTIDE SEQUENCE [LARGE SCALE GENOMIC DNA]</scope>
    <source>
        <strain evidence="2 3">19-DSS-EL-015</strain>
    </source>
</reference>
<feature type="signal peptide" evidence="1">
    <location>
        <begin position="1"/>
        <end position="21"/>
    </location>
</feature>
<feature type="chain" id="PRO_5045717776" evidence="1">
    <location>
        <begin position="22"/>
        <end position="185"/>
    </location>
</feature>
<dbReference type="EMBL" id="JBFCZG010000001">
    <property type="protein sequence ID" value="KAL3426604.1"/>
    <property type="molecule type" value="Genomic_DNA"/>
</dbReference>
<evidence type="ECO:0000313" key="3">
    <source>
        <dbReference type="Proteomes" id="UP001629113"/>
    </source>
</evidence>
<keyword evidence="1" id="KW-0732">Signal</keyword>
<organism evidence="2 3">
    <name type="scientific">Phlyctema vagabunda</name>
    <dbReference type="NCBI Taxonomy" id="108571"/>
    <lineage>
        <taxon>Eukaryota</taxon>
        <taxon>Fungi</taxon>
        <taxon>Dikarya</taxon>
        <taxon>Ascomycota</taxon>
        <taxon>Pezizomycotina</taxon>
        <taxon>Leotiomycetes</taxon>
        <taxon>Helotiales</taxon>
        <taxon>Dermateaceae</taxon>
        <taxon>Phlyctema</taxon>
    </lineage>
</organism>
<dbReference type="Proteomes" id="UP001629113">
    <property type="component" value="Unassembled WGS sequence"/>
</dbReference>
<dbReference type="PANTHER" id="PTHR39401:SF1">
    <property type="entry name" value="SNOAL-LIKE DOMAIN-CONTAINING PROTEIN"/>
    <property type="match status" value="1"/>
</dbReference>
<comment type="caution">
    <text evidence="2">The sequence shown here is derived from an EMBL/GenBank/DDBJ whole genome shotgun (WGS) entry which is preliminary data.</text>
</comment>
<dbReference type="PANTHER" id="PTHR39401">
    <property type="entry name" value="SNOAL-LIKE DOMAIN-CONTAINING PROTEIN"/>
    <property type="match status" value="1"/>
</dbReference>
<name>A0ABR4PTC2_9HELO</name>
<gene>
    <name evidence="2" type="ORF">PVAG01_00113</name>
</gene>
<sequence>MKTTLFLTTALGLCLLPVTQAVSMNEYRAESGVDAAFEPFLEELYASAEDPGASTGFTDYFTNDGTLIVLENTAQGADAILRLKQALLPVDGLKQWNHFPNTTTLSSETATYKTYQVFGAIQTTFTGGNCSLAFYQSRFTVTKDNTTGSPNLIPVSGSLVSYDDYVVSPARSPTDIPCTKGGSVV</sequence>
<evidence type="ECO:0000256" key="1">
    <source>
        <dbReference type="SAM" id="SignalP"/>
    </source>
</evidence>
<accession>A0ABR4PTC2</accession>
<protein>
    <submittedName>
        <fullName evidence="2">Uncharacterized protein</fullName>
    </submittedName>
</protein>
<keyword evidence="3" id="KW-1185">Reference proteome</keyword>
<proteinExistence type="predicted"/>
<evidence type="ECO:0000313" key="2">
    <source>
        <dbReference type="EMBL" id="KAL3426604.1"/>
    </source>
</evidence>